<dbReference type="SUPFAM" id="SSF48452">
    <property type="entry name" value="TPR-like"/>
    <property type="match status" value="1"/>
</dbReference>
<dbReference type="InterPro" id="IPR019734">
    <property type="entry name" value="TPR_rpt"/>
</dbReference>
<evidence type="ECO:0000256" key="6">
    <source>
        <dbReference type="ARBA" id="ARBA00023049"/>
    </source>
</evidence>
<dbReference type="GO" id="GO:0016020">
    <property type="term" value="C:membrane"/>
    <property type="evidence" value="ECO:0007669"/>
    <property type="project" value="TreeGrafter"/>
</dbReference>
<dbReference type="InterPro" id="IPR051156">
    <property type="entry name" value="Mito/Outer_Membr_Metalloprot"/>
</dbReference>
<dbReference type="Pfam" id="PF01435">
    <property type="entry name" value="Peptidase_M48"/>
    <property type="match status" value="1"/>
</dbReference>
<evidence type="ECO:0000256" key="5">
    <source>
        <dbReference type="ARBA" id="ARBA00022833"/>
    </source>
</evidence>
<evidence type="ECO:0000313" key="9">
    <source>
        <dbReference type="EMBL" id="VAW15408.1"/>
    </source>
</evidence>
<dbReference type="CDD" id="cd07324">
    <property type="entry name" value="M48C_Oma1-like"/>
    <property type="match status" value="1"/>
</dbReference>
<keyword evidence="5" id="KW-0862">Zinc</keyword>
<evidence type="ECO:0000256" key="3">
    <source>
        <dbReference type="ARBA" id="ARBA00022723"/>
    </source>
</evidence>
<reference evidence="9" key="1">
    <citation type="submission" date="2018-06" db="EMBL/GenBank/DDBJ databases">
        <authorList>
            <person name="Zhirakovskaya E."/>
        </authorList>
    </citation>
    <scope>NUCLEOTIDE SEQUENCE</scope>
</reference>
<dbReference type="InterPro" id="IPR011990">
    <property type="entry name" value="TPR-like_helical_dom_sf"/>
</dbReference>
<evidence type="ECO:0000256" key="2">
    <source>
        <dbReference type="ARBA" id="ARBA00022670"/>
    </source>
</evidence>
<dbReference type="GO" id="GO:0051603">
    <property type="term" value="P:proteolysis involved in protein catabolic process"/>
    <property type="evidence" value="ECO:0007669"/>
    <property type="project" value="TreeGrafter"/>
</dbReference>
<feature type="transmembrane region" description="Helical" evidence="7">
    <location>
        <begin position="167"/>
        <end position="187"/>
    </location>
</feature>
<dbReference type="PANTHER" id="PTHR22726:SF1">
    <property type="entry name" value="METALLOENDOPEPTIDASE OMA1, MITOCHONDRIAL"/>
    <property type="match status" value="1"/>
</dbReference>
<dbReference type="Gene3D" id="1.25.40.10">
    <property type="entry name" value="Tetratricopeptide repeat domain"/>
    <property type="match status" value="1"/>
</dbReference>
<protein>
    <submittedName>
        <fullName evidence="9">Zn-dependent protease, contains TPR repeats</fullName>
    </submittedName>
</protein>
<organism evidence="9">
    <name type="scientific">hydrothermal vent metagenome</name>
    <dbReference type="NCBI Taxonomy" id="652676"/>
    <lineage>
        <taxon>unclassified sequences</taxon>
        <taxon>metagenomes</taxon>
        <taxon>ecological metagenomes</taxon>
    </lineage>
</organism>
<keyword evidence="6" id="KW-0482">Metalloprotease</keyword>
<evidence type="ECO:0000256" key="4">
    <source>
        <dbReference type="ARBA" id="ARBA00022801"/>
    </source>
</evidence>
<feature type="domain" description="Peptidase M48" evidence="8">
    <location>
        <begin position="87"/>
        <end position="276"/>
    </location>
</feature>
<keyword evidence="4" id="KW-0378">Hydrolase</keyword>
<evidence type="ECO:0000256" key="1">
    <source>
        <dbReference type="ARBA" id="ARBA00001947"/>
    </source>
</evidence>
<dbReference type="GO" id="GO:0004222">
    <property type="term" value="F:metalloendopeptidase activity"/>
    <property type="evidence" value="ECO:0007669"/>
    <property type="project" value="InterPro"/>
</dbReference>
<dbReference type="PROSITE" id="PS50005">
    <property type="entry name" value="TPR"/>
    <property type="match status" value="1"/>
</dbReference>
<sequence>MTLRDDMNTLKPTPVTWRSFENCCSPPALASLNKDSGLYFAQRLNDIRQRSAAVLVAVVLSFAVAGDALAQRRSEIRDAEIEALLRDYTRPILKAAGLSSGAIDVILINDSAINAFVTGGQKIFIHTGLLTEADSPNVVIGVLAHEAGHIAAGHLVRMRDEINRARVATVITAVLGVAAAAGGALAGDSDAISAGLSVASGSRGIGQRTFLKYARSQEAAADQAAMRYLEATGQSAKGMFKLFDQLSDQMLVSIRNIDPYAISHPLPRERISLLERLAKSSRYYNREDTPSLQLRHDLMRAKLVAFLGRPGTIARKYKFANDSLPARYARAIFSYRTANVRGAIKEIDALIASLPNYPYFWELKGQALLEAGRAQEAIKPLLKSVKLAPNQPLLRILLAQAMLQTGKASQVDPAIKQLRRALRTERRSSFAFKQLALAYGKKGQTARAQLYTAREMLVRGQLDRAVVFAKRSRDGLKRGSPEWVAADDIVNLKQR</sequence>
<keyword evidence="3" id="KW-0479">Metal-binding</keyword>
<evidence type="ECO:0000259" key="8">
    <source>
        <dbReference type="Pfam" id="PF01435"/>
    </source>
</evidence>
<gene>
    <name evidence="9" type="ORF">MNBD_ALPHA09-539</name>
</gene>
<dbReference type="InterPro" id="IPR001915">
    <property type="entry name" value="Peptidase_M48"/>
</dbReference>
<dbReference type="GO" id="GO:0046872">
    <property type="term" value="F:metal ion binding"/>
    <property type="evidence" value="ECO:0007669"/>
    <property type="project" value="UniProtKB-KW"/>
</dbReference>
<dbReference type="PANTHER" id="PTHR22726">
    <property type="entry name" value="METALLOENDOPEPTIDASE OMA1"/>
    <property type="match status" value="1"/>
</dbReference>
<proteinExistence type="predicted"/>
<accession>A0A3B0TBI8</accession>
<dbReference type="Gene3D" id="3.30.2010.10">
    <property type="entry name" value="Metalloproteases ('zincins'), catalytic domain"/>
    <property type="match status" value="1"/>
</dbReference>
<keyword evidence="7" id="KW-0812">Transmembrane</keyword>
<comment type="cofactor">
    <cofactor evidence="1">
        <name>Zn(2+)</name>
        <dbReference type="ChEBI" id="CHEBI:29105"/>
    </cofactor>
</comment>
<evidence type="ECO:0000256" key="7">
    <source>
        <dbReference type="SAM" id="Phobius"/>
    </source>
</evidence>
<keyword evidence="7" id="KW-0472">Membrane</keyword>
<keyword evidence="7" id="KW-1133">Transmembrane helix</keyword>
<keyword evidence="2 9" id="KW-0645">Protease</keyword>
<dbReference type="EMBL" id="UOEM01000084">
    <property type="protein sequence ID" value="VAW15408.1"/>
    <property type="molecule type" value="Genomic_DNA"/>
</dbReference>
<dbReference type="AlphaFoldDB" id="A0A3B0TBI8"/>
<name>A0A3B0TBI8_9ZZZZ</name>